<dbReference type="EMBL" id="CAEZXK010000061">
    <property type="protein sequence ID" value="CAB4695663.1"/>
    <property type="molecule type" value="Genomic_DNA"/>
</dbReference>
<dbReference type="GO" id="GO:0003824">
    <property type="term" value="F:catalytic activity"/>
    <property type="evidence" value="ECO:0007669"/>
    <property type="project" value="InterPro"/>
</dbReference>
<dbReference type="GO" id="GO:0030246">
    <property type="term" value="F:carbohydrate binding"/>
    <property type="evidence" value="ECO:0007669"/>
    <property type="project" value="InterPro"/>
</dbReference>
<dbReference type="GO" id="GO:0005975">
    <property type="term" value="P:carbohydrate metabolic process"/>
    <property type="evidence" value="ECO:0007669"/>
    <property type="project" value="InterPro"/>
</dbReference>
<dbReference type="AlphaFoldDB" id="A0A6J6PG77"/>
<reference evidence="1" key="1">
    <citation type="submission" date="2020-05" db="EMBL/GenBank/DDBJ databases">
        <authorList>
            <person name="Chiriac C."/>
            <person name="Salcher M."/>
            <person name="Ghai R."/>
            <person name="Kavagutti S V."/>
        </authorList>
    </citation>
    <scope>NUCLEOTIDE SEQUENCE</scope>
</reference>
<dbReference type="Gene3D" id="2.70.98.10">
    <property type="match status" value="1"/>
</dbReference>
<evidence type="ECO:0000313" key="1">
    <source>
        <dbReference type="EMBL" id="CAB4695663.1"/>
    </source>
</evidence>
<accession>A0A6J6PG77</accession>
<gene>
    <name evidence="1" type="ORF">UFOPK2370_01231</name>
</gene>
<dbReference type="InterPro" id="IPR011013">
    <property type="entry name" value="Gal_mutarotase_sf_dom"/>
</dbReference>
<name>A0A6J6PG77_9ZZZZ</name>
<organism evidence="1">
    <name type="scientific">freshwater metagenome</name>
    <dbReference type="NCBI Taxonomy" id="449393"/>
    <lineage>
        <taxon>unclassified sequences</taxon>
        <taxon>metagenomes</taxon>
        <taxon>ecological metagenomes</taxon>
    </lineage>
</organism>
<protein>
    <submittedName>
        <fullName evidence="1">Unannotated protein</fullName>
    </submittedName>
</protein>
<proteinExistence type="predicted"/>
<sequence>MSSTVIFARDNVRAEIIAGEGAVLSNLEIDGQSVLAKTPWTVSPANTPAPDEKSWVSRWRGGWQLCAPNTGSAEAETERAAFHGAASQANWKIVEQTDKTLKLSWMGPEGEIELVREWSFDKDSSVSVQTTATNKSKAKKPVGFAEHLILGSRFLQPVQRGSVAKVTLCPASKILDLDYSGAPTGLIIESAAMKGFTELSASQPAKVFVVSGSKTKSISVQVDDWVARVEWQGLEHALVWQEFGTSAEAPWNSEVFALGIEPTNVPHGLGANEHDGPFLLPGETITWNTSVQFFRKAD</sequence>
<dbReference type="SUPFAM" id="SSF74650">
    <property type="entry name" value="Galactose mutarotase-like"/>
    <property type="match status" value="1"/>
</dbReference>
<dbReference type="InterPro" id="IPR014718">
    <property type="entry name" value="GH-type_carb-bd"/>
</dbReference>